<sequence>MDIPLEIYKEFFVYYHAFSVSIKLMSSFIQAGKLRFVSLWSFCELIHQLFLSFVDTIGFLWCFES</sequence>
<protein>
    <submittedName>
        <fullName evidence="2">Uncharacterized protein</fullName>
    </submittedName>
</protein>
<keyword evidence="1" id="KW-1133">Transmembrane helix</keyword>
<name>A0A2P2NX73_RHIMU</name>
<dbReference type="EMBL" id="GGEC01066652">
    <property type="protein sequence ID" value="MBX47136.1"/>
    <property type="molecule type" value="Transcribed_RNA"/>
</dbReference>
<accession>A0A2P2NX73</accession>
<proteinExistence type="predicted"/>
<organism evidence="2">
    <name type="scientific">Rhizophora mucronata</name>
    <name type="common">Asiatic mangrove</name>
    <dbReference type="NCBI Taxonomy" id="61149"/>
    <lineage>
        <taxon>Eukaryota</taxon>
        <taxon>Viridiplantae</taxon>
        <taxon>Streptophyta</taxon>
        <taxon>Embryophyta</taxon>
        <taxon>Tracheophyta</taxon>
        <taxon>Spermatophyta</taxon>
        <taxon>Magnoliopsida</taxon>
        <taxon>eudicotyledons</taxon>
        <taxon>Gunneridae</taxon>
        <taxon>Pentapetalae</taxon>
        <taxon>rosids</taxon>
        <taxon>fabids</taxon>
        <taxon>Malpighiales</taxon>
        <taxon>Rhizophoraceae</taxon>
        <taxon>Rhizophora</taxon>
    </lineage>
</organism>
<feature type="transmembrane region" description="Helical" evidence="1">
    <location>
        <begin position="12"/>
        <end position="31"/>
    </location>
</feature>
<feature type="transmembrane region" description="Helical" evidence="1">
    <location>
        <begin position="37"/>
        <end position="63"/>
    </location>
</feature>
<evidence type="ECO:0000256" key="1">
    <source>
        <dbReference type="SAM" id="Phobius"/>
    </source>
</evidence>
<keyword evidence="1" id="KW-0812">Transmembrane</keyword>
<keyword evidence="1" id="KW-0472">Membrane</keyword>
<reference evidence="2" key="1">
    <citation type="submission" date="2018-02" db="EMBL/GenBank/DDBJ databases">
        <title>Rhizophora mucronata_Transcriptome.</title>
        <authorList>
            <person name="Meera S.P."/>
            <person name="Sreeshan A."/>
            <person name="Augustine A."/>
        </authorList>
    </citation>
    <scope>NUCLEOTIDE SEQUENCE</scope>
    <source>
        <tissue evidence="2">Leaf</tissue>
    </source>
</reference>
<dbReference type="AlphaFoldDB" id="A0A2P2NX73"/>
<evidence type="ECO:0000313" key="2">
    <source>
        <dbReference type="EMBL" id="MBX47136.1"/>
    </source>
</evidence>